<sequence length="135" mass="15218">MKNRILLMLAFLFAGYVTTNAQGNFQRRTVEERVKQTVDKLSPELSLKDDQKTKLSDAYTEFYKGMDKLREDARAGGGRPDREAFKKLADERDAKVKGFLSDDQYKKYTDALETMKKKRGEGRPGGGGGRIGSSK</sequence>
<proteinExistence type="predicted"/>
<keyword evidence="4" id="KW-1185">Reference proteome</keyword>
<dbReference type="RefSeq" id="WP_089919946.1">
    <property type="nucleotide sequence ID" value="NZ_FOBB01000010.1"/>
</dbReference>
<feature type="region of interest" description="Disordered" evidence="1">
    <location>
        <begin position="113"/>
        <end position="135"/>
    </location>
</feature>
<feature type="compositionally biased region" description="Gly residues" evidence="1">
    <location>
        <begin position="123"/>
        <end position="135"/>
    </location>
</feature>
<dbReference type="OrthoDB" id="669766at2"/>
<name>A0A1H8GTJ4_9BACT</name>
<dbReference type="EMBL" id="FOBB01000010">
    <property type="protein sequence ID" value="SEN47286.1"/>
    <property type="molecule type" value="Genomic_DNA"/>
</dbReference>
<accession>A0A1H8GTJ4</accession>
<dbReference type="AlphaFoldDB" id="A0A1H8GTJ4"/>
<dbReference type="STRING" id="573321.SAMN04488505_110241"/>
<protein>
    <recommendedName>
        <fullName evidence="5">LTXXQ motif family protein</fullName>
    </recommendedName>
</protein>
<reference evidence="3 4" key="1">
    <citation type="submission" date="2016-10" db="EMBL/GenBank/DDBJ databases">
        <authorList>
            <person name="de Groot N.N."/>
        </authorList>
    </citation>
    <scope>NUCLEOTIDE SEQUENCE [LARGE SCALE GENOMIC DNA]</scope>
    <source>
        <strain evidence="3 4">DSM 21039</strain>
    </source>
</reference>
<evidence type="ECO:0008006" key="5">
    <source>
        <dbReference type="Google" id="ProtNLM"/>
    </source>
</evidence>
<feature type="signal peptide" evidence="2">
    <location>
        <begin position="1"/>
        <end position="21"/>
    </location>
</feature>
<gene>
    <name evidence="3" type="ORF">SAMN04488505_110241</name>
</gene>
<keyword evidence="2" id="KW-0732">Signal</keyword>
<evidence type="ECO:0000256" key="1">
    <source>
        <dbReference type="SAM" id="MobiDB-lite"/>
    </source>
</evidence>
<evidence type="ECO:0000313" key="4">
    <source>
        <dbReference type="Proteomes" id="UP000198984"/>
    </source>
</evidence>
<dbReference type="Proteomes" id="UP000198984">
    <property type="component" value="Unassembled WGS sequence"/>
</dbReference>
<feature type="chain" id="PRO_5011536950" description="LTXXQ motif family protein" evidence="2">
    <location>
        <begin position="22"/>
        <end position="135"/>
    </location>
</feature>
<evidence type="ECO:0000256" key="2">
    <source>
        <dbReference type="SAM" id="SignalP"/>
    </source>
</evidence>
<organism evidence="3 4">
    <name type="scientific">Chitinophaga rupis</name>
    <dbReference type="NCBI Taxonomy" id="573321"/>
    <lineage>
        <taxon>Bacteria</taxon>
        <taxon>Pseudomonadati</taxon>
        <taxon>Bacteroidota</taxon>
        <taxon>Chitinophagia</taxon>
        <taxon>Chitinophagales</taxon>
        <taxon>Chitinophagaceae</taxon>
        <taxon>Chitinophaga</taxon>
    </lineage>
</organism>
<evidence type="ECO:0000313" key="3">
    <source>
        <dbReference type="EMBL" id="SEN47286.1"/>
    </source>
</evidence>